<reference evidence="1" key="2">
    <citation type="submission" date="2020-11" db="EMBL/GenBank/DDBJ databases">
        <authorList>
            <person name="McCartney M.A."/>
            <person name="Auch B."/>
            <person name="Kono T."/>
            <person name="Mallez S."/>
            <person name="Becker A."/>
            <person name="Gohl D.M."/>
            <person name="Silverstein K.A.T."/>
            <person name="Koren S."/>
            <person name="Bechman K.B."/>
            <person name="Herman A."/>
            <person name="Abrahante J.E."/>
            <person name="Garbe J."/>
        </authorList>
    </citation>
    <scope>NUCLEOTIDE SEQUENCE</scope>
    <source>
        <strain evidence="1">Duluth1</strain>
        <tissue evidence="1">Whole animal</tissue>
    </source>
</reference>
<accession>A0A9D4JGT3</accession>
<keyword evidence="2" id="KW-1185">Reference proteome</keyword>
<dbReference type="AlphaFoldDB" id="A0A9D4JGT3"/>
<comment type="caution">
    <text evidence="1">The sequence shown here is derived from an EMBL/GenBank/DDBJ whole genome shotgun (WGS) entry which is preliminary data.</text>
</comment>
<name>A0A9D4JGT3_DREPO</name>
<gene>
    <name evidence="1" type="ORF">DPMN_137897</name>
</gene>
<evidence type="ECO:0000313" key="1">
    <source>
        <dbReference type="EMBL" id="KAH3809524.1"/>
    </source>
</evidence>
<reference evidence="1" key="1">
    <citation type="journal article" date="2019" name="bioRxiv">
        <title>The Genome of the Zebra Mussel, Dreissena polymorpha: A Resource for Invasive Species Research.</title>
        <authorList>
            <person name="McCartney M.A."/>
            <person name="Auch B."/>
            <person name="Kono T."/>
            <person name="Mallez S."/>
            <person name="Zhang Y."/>
            <person name="Obille A."/>
            <person name="Becker A."/>
            <person name="Abrahante J.E."/>
            <person name="Garbe J."/>
            <person name="Badalamenti J.P."/>
            <person name="Herman A."/>
            <person name="Mangelson H."/>
            <person name="Liachko I."/>
            <person name="Sullivan S."/>
            <person name="Sone E.D."/>
            <person name="Koren S."/>
            <person name="Silverstein K.A.T."/>
            <person name="Beckman K.B."/>
            <person name="Gohl D.M."/>
        </authorList>
    </citation>
    <scope>NUCLEOTIDE SEQUENCE</scope>
    <source>
        <strain evidence="1">Duluth1</strain>
        <tissue evidence="1">Whole animal</tissue>
    </source>
</reference>
<dbReference type="EMBL" id="JAIWYP010000006">
    <property type="protein sequence ID" value="KAH3809524.1"/>
    <property type="molecule type" value="Genomic_DNA"/>
</dbReference>
<protein>
    <submittedName>
        <fullName evidence="1">Uncharacterized protein</fullName>
    </submittedName>
</protein>
<dbReference type="Proteomes" id="UP000828390">
    <property type="component" value="Unassembled WGS sequence"/>
</dbReference>
<organism evidence="1 2">
    <name type="scientific">Dreissena polymorpha</name>
    <name type="common">Zebra mussel</name>
    <name type="synonym">Mytilus polymorpha</name>
    <dbReference type="NCBI Taxonomy" id="45954"/>
    <lineage>
        <taxon>Eukaryota</taxon>
        <taxon>Metazoa</taxon>
        <taxon>Spiralia</taxon>
        <taxon>Lophotrochozoa</taxon>
        <taxon>Mollusca</taxon>
        <taxon>Bivalvia</taxon>
        <taxon>Autobranchia</taxon>
        <taxon>Heteroconchia</taxon>
        <taxon>Euheterodonta</taxon>
        <taxon>Imparidentia</taxon>
        <taxon>Neoheterodontei</taxon>
        <taxon>Myida</taxon>
        <taxon>Dreissenoidea</taxon>
        <taxon>Dreissenidae</taxon>
        <taxon>Dreissena</taxon>
    </lineage>
</organism>
<proteinExistence type="predicted"/>
<evidence type="ECO:0000313" key="2">
    <source>
        <dbReference type="Proteomes" id="UP000828390"/>
    </source>
</evidence>
<sequence>MPPKEQHPQAQVPQRAPFDQDVITSAEYYFDNITREYLKSQSTVEVELSNLQERAHQLRAKTEKDRVLREDVYFVDLQGIGLIVVTAVRQMTQADACVREDWFDANGETQGNLRFWSHVRFPKRATGKDRAVQQRRRRHPRTETSISVRGWEAGDVSLLNVASCEQSNALFPGNGPKPVGTVVRDLAYFKQLPARTNCCGTGDLAGNYSGTDGAKMVHLGSLETGKMSCGGREEVVHTILSRAWSGNFGDRVDRIGSAKTWPIVIFLFLAEIRTESSLIDIRVELMTLLTISFLTMKTTSWRWKESSPLNHILCPFSVHVSPRFSDLLSESTMMPQW</sequence>